<reference evidence="1 2" key="1">
    <citation type="submission" date="2016-06" db="EMBL/GenBank/DDBJ databases">
        <authorList>
            <person name="Kjaerup R.B."/>
            <person name="Dalgaard T.S."/>
            <person name="Juul-Madsen H.R."/>
        </authorList>
    </citation>
    <scope>NUCLEOTIDE SEQUENCE [LARGE SCALE GENOMIC DNA]</scope>
    <source>
        <strain evidence="1 2">DSM 16361</strain>
    </source>
</reference>
<name>A0A238D150_THIDL</name>
<evidence type="ECO:0000313" key="1">
    <source>
        <dbReference type="EMBL" id="SBP86949.1"/>
    </source>
</evidence>
<accession>A0A238D150</accession>
<dbReference type="EMBL" id="FLMQ01000045">
    <property type="protein sequence ID" value="SBP86949.1"/>
    <property type="molecule type" value="Genomic_DNA"/>
</dbReference>
<keyword evidence="2" id="KW-1185">Reference proteome</keyword>
<gene>
    <name evidence="1" type="ORF">THIARS_50197</name>
</gene>
<organism evidence="1 2">
    <name type="scientific">Thiomonas delicata</name>
    <name type="common">Thiomonas cuprina</name>
    <dbReference type="NCBI Taxonomy" id="364030"/>
    <lineage>
        <taxon>Bacteria</taxon>
        <taxon>Pseudomonadati</taxon>
        <taxon>Pseudomonadota</taxon>
        <taxon>Betaproteobacteria</taxon>
        <taxon>Burkholderiales</taxon>
        <taxon>Thiomonas</taxon>
    </lineage>
</organism>
<evidence type="ECO:0000313" key="2">
    <source>
        <dbReference type="Proteomes" id="UP000214566"/>
    </source>
</evidence>
<protein>
    <submittedName>
        <fullName evidence="1">Uncharacterized protein</fullName>
    </submittedName>
</protein>
<sequence length="190" mass="21790">MHRGFAQARVLVRVNKSVTAPIGPILRVVIEREPVPRLTALDVIPDLVPARHRREGLGVHDAVIRRPYHPCPQRGCEALCCAAVTEHPDPRRAQHDAHRWVWSQQGLKQRRMLEQRVALRCVQIGPFPGMPMHVFVMQNAVKIKIKDELPAASWTFHSLHPTGFMREVGPIRKHRSGPRRYWLLMENTVS</sequence>
<dbReference type="Proteomes" id="UP000214566">
    <property type="component" value="Unassembled WGS sequence"/>
</dbReference>
<dbReference type="AlphaFoldDB" id="A0A238D150"/>
<proteinExistence type="predicted"/>